<reference evidence="1 2" key="1">
    <citation type="submission" date="2019-02" db="EMBL/GenBank/DDBJ databases">
        <title>Deep-cultivation of Planctomycetes and their phenomic and genomic characterization uncovers novel biology.</title>
        <authorList>
            <person name="Wiegand S."/>
            <person name="Jogler M."/>
            <person name="Boedeker C."/>
            <person name="Pinto D."/>
            <person name="Vollmers J."/>
            <person name="Rivas-Marin E."/>
            <person name="Kohn T."/>
            <person name="Peeters S.H."/>
            <person name="Heuer A."/>
            <person name="Rast P."/>
            <person name="Oberbeckmann S."/>
            <person name="Bunk B."/>
            <person name="Jeske O."/>
            <person name="Meyerdierks A."/>
            <person name="Storesund J.E."/>
            <person name="Kallscheuer N."/>
            <person name="Luecker S."/>
            <person name="Lage O.M."/>
            <person name="Pohl T."/>
            <person name="Merkel B.J."/>
            <person name="Hornburger P."/>
            <person name="Mueller R.-W."/>
            <person name="Bruemmer F."/>
            <person name="Labrenz M."/>
            <person name="Spormann A.M."/>
            <person name="Op den Camp H."/>
            <person name="Overmann J."/>
            <person name="Amann R."/>
            <person name="Jetten M.S.M."/>
            <person name="Mascher T."/>
            <person name="Medema M.H."/>
            <person name="Devos D.P."/>
            <person name="Kaster A.-K."/>
            <person name="Ovreas L."/>
            <person name="Rohde M."/>
            <person name="Galperin M.Y."/>
            <person name="Jogler C."/>
        </authorList>
    </citation>
    <scope>NUCLEOTIDE SEQUENCE [LARGE SCALE GENOMIC DNA]</scope>
    <source>
        <strain evidence="1 2">Q31a</strain>
    </source>
</reference>
<accession>A0A518G862</accession>
<organism evidence="1 2">
    <name type="scientific">Aureliella helgolandensis</name>
    <dbReference type="NCBI Taxonomy" id="2527968"/>
    <lineage>
        <taxon>Bacteria</taxon>
        <taxon>Pseudomonadati</taxon>
        <taxon>Planctomycetota</taxon>
        <taxon>Planctomycetia</taxon>
        <taxon>Pirellulales</taxon>
        <taxon>Pirellulaceae</taxon>
        <taxon>Aureliella</taxon>
    </lineage>
</organism>
<keyword evidence="2" id="KW-1185">Reference proteome</keyword>
<dbReference type="EMBL" id="CP036298">
    <property type="protein sequence ID" value="QDV24771.1"/>
    <property type="molecule type" value="Genomic_DNA"/>
</dbReference>
<dbReference type="AlphaFoldDB" id="A0A518G862"/>
<name>A0A518G862_9BACT</name>
<dbReference type="Proteomes" id="UP000318017">
    <property type="component" value="Chromosome"/>
</dbReference>
<dbReference type="KEGG" id="ahel:Q31a_30930"/>
<protein>
    <submittedName>
        <fullName evidence="1">Uncharacterized protein</fullName>
    </submittedName>
</protein>
<sequence length="177" mass="20466">MTVAFKQCAPIAKEGLARVIEYATRERCQLVTTSQQLFLESAAGDFLLRERAGGKWKFVELKTEARFTGNLFVELHQDRASGLPGWLHTLNEGVCDELWYLFLDNSRLYRFNWPQLKKWIELNQGKFKQCLQRKRKTTHETVGLIVPVERICAARIPCRIVQLLPPPPVEADIRQVL</sequence>
<gene>
    <name evidence="1" type="ORF">Q31a_30930</name>
</gene>
<proteinExistence type="predicted"/>
<evidence type="ECO:0000313" key="1">
    <source>
        <dbReference type="EMBL" id="QDV24771.1"/>
    </source>
</evidence>
<evidence type="ECO:0000313" key="2">
    <source>
        <dbReference type="Proteomes" id="UP000318017"/>
    </source>
</evidence>